<feature type="domain" description="PKD" evidence="2">
    <location>
        <begin position="879"/>
        <end position="935"/>
    </location>
</feature>
<keyword evidence="4" id="KW-1185">Reference proteome</keyword>
<dbReference type="Gene3D" id="3.40.390.10">
    <property type="entry name" value="Collagenase (Catalytic Domain)"/>
    <property type="match status" value="1"/>
</dbReference>
<dbReference type="InterPro" id="IPR000601">
    <property type="entry name" value="PKD_dom"/>
</dbReference>
<reference evidence="4" key="1">
    <citation type="journal article" date="2018" name="Front. Microbiol.">
        <title>Genome-Based Analysis Reveals the Taxonomy and Diversity of the Family Idiomarinaceae.</title>
        <authorList>
            <person name="Liu Y."/>
            <person name="Lai Q."/>
            <person name="Shao Z."/>
        </authorList>
    </citation>
    <scope>NUCLEOTIDE SEQUENCE [LARGE SCALE GENOMIC DNA]</scope>
    <source>
        <strain evidence="4">F23</strain>
    </source>
</reference>
<organism evidence="3 4">
    <name type="scientific">Idiomarina fontislapidosi</name>
    <dbReference type="NCBI Taxonomy" id="263723"/>
    <lineage>
        <taxon>Bacteria</taxon>
        <taxon>Pseudomonadati</taxon>
        <taxon>Pseudomonadota</taxon>
        <taxon>Gammaproteobacteria</taxon>
        <taxon>Alteromonadales</taxon>
        <taxon>Idiomarinaceae</taxon>
        <taxon>Idiomarina</taxon>
    </lineage>
</organism>
<accession>A0A432XR08</accession>
<dbReference type="InterPro" id="IPR035986">
    <property type="entry name" value="PKD_dom_sf"/>
</dbReference>
<dbReference type="EMBL" id="PIPV01000013">
    <property type="protein sequence ID" value="RUO51130.1"/>
    <property type="molecule type" value="Genomic_DNA"/>
</dbReference>
<evidence type="ECO:0000313" key="3">
    <source>
        <dbReference type="EMBL" id="RUO51130.1"/>
    </source>
</evidence>
<dbReference type="AlphaFoldDB" id="A0A432XR08"/>
<dbReference type="PROSITE" id="PS50093">
    <property type="entry name" value="PKD"/>
    <property type="match status" value="1"/>
</dbReference>
<name>A0A432XR08_9GAMM</name>
<keyword evidence="1" id="KW-0732">Signal</keyword>
<dbReference type="Gene3D" id="2.60.40.10">
    <property type="entry name" value="Immunoglobulins"/>
    <property type="match status" value="1"/>
</dbReference>
<dbReference type="OrthoDB" id="7053703at2"/>
<sequence length="973" mass="103889">MKRLLLTSAIVASLGLNSAVAQQSASQPTLHQQLKMQQFSLGESLTLPFDNASTQFVVGEGSRPAQGFYALDKVLSNGKLQRFAASVYHTPEHTIYTLQNADGNWVKVYQTGHRSKTVLVSNEYPEPLRMSDANKATEPTQAINWRTAQGSPVMAADAITTDVASDSSIDTLILFDPRLPAYMAENQAIFDEDIEFADAVTNFVFEQSELSLSHRIVGAHPIVLPVTENDFVGAPSADILDELVNSGMASRLRDQYNADVIHYIGVSDDVCGQAYVASDIAADNTFFGISPDFHIAFTTYQCLGTGTFPHELGHNIGLLHDRFTLENNEQGSGSQIDNHIPYGYVDPAGEFYTIMAYGSSCREAVPEGACNREALYSSPDLDVAGTPAGKSEAEVDAANAAKATTLTTPWTRRFQRWNDYLNVGVAVDGTSVQLQLPDAAVSEYLVLNRNCHSNRYFTQQQIENGQTITGSTLTGTIEPGNLGICVLAPSDDNGYQLIGEFSASVASSGGNDAFIFTNDNVLNVGAGEAQSFTVLLSDDSMLNSNIELATYFDESMGRPSLSDGIAQASEWFDVSVSGSGAERTLTITPKRSQAAIAAELTDSDQRNLFQLPLRVVNTNFSEYSVSSMIWWEGPTTAETPVTGYLTEGYEIISDTAVSLTAELVNVPTDVIPTYSVSGDVNIDNLTVTQTDRTTTSQGDVITLSIEGDATPITNTGTVTVVADLGVQGTPDVEIPIRAYGNNQPDIVSFTASSNSILEDEPFTLTVTLNEPSDTSFYDTLTVEQRLPGRDNVVFQPTRSDANVFEFDIPGQASGAYDFVASVSDADGNTVMDTISISVEAIEPVSVDAMNFSSATVRAGGSTTATITTSGNLELETAAWSVDDTSVTISNEELTSARFSFAEQGTFTLSVTVTDTGGNSDTFEETIDVAAAPTTTTGGDSGGGSSGGSSGWLMLLLLASLGGLKQGWIKKRGR</sequence>
<dbReference type="Proteomes" id="UP000287330">
    <property type="component" value="Unassembled WGS sequence"/>
</dbReference>
<protein>
    <recommendedName>
        <fullName evidence="2">PKD domain-containing protein</fullName>
    </recommendedName>
</protein>
<dbReference type="InterPro" id="IPR024079">
    <property type="entry name" value="MetalloPept_cat_dom_sf"/>
</dbReference>
<proteinExistence type="predicted"/>
<dbReference type="RefSeq" id="WP_110576011.1">
    <property type="nucleotide sequence ID" value="NZ_PIPV01000013.1"/>
</dbReference>
<gene>
    <name evidence="3" type="ORF">CWE25_12035</name>
</gene>
<feature type="signal peptide" evidence="1">
    <location>
        <begin position="1"/>
        <end position="21"/>
    </location>
</feature>
<dbReference type="SUPFAM" id="SSF49299">
    <property type="entry name" value="PKD domain"/>
    <property type="match status" value="1"/>
</dbReference>
<dbReference type="SUPFAM" id="SSF55486">
    <property type="entry name" value="Metalloproteases ('zincins'), catalytic domain"/>
    <property type="match status" value="1"/>
</dbReference>
<dbReference type="GO" id="GO:0008237">
    <property type="term" value="F:metallopeptidase activity"/>
    <property type="evidence" value="ECO:0007669"/>
    <property type="project" value="InterPro"/>
</dbReference>
<dbReference type="InterPro" id="IPR013783">
    <property type="entry name" value="Ig-like_fold"/>
</dbReference>
<dbReference type="Pfam" id="PF13582">
    <property type="entry name" value="Reprolysin_3"/>
    <property type="match status" value="1"/>
</dbReference>
<comment type="caution">
    <text evidence="3">The sequence shown here is derived from an EMBL/GenBank/DDBJ whole genome shotgun (WGS) entry which is preliminary data.</text>
</comment>
<feature type="chain" id="PRO_5019575443" description="PKD domain-containing protein" evidence="1">
    <location>
        <begin position="22"/>
        <end position="973"/>
    </location>
</feature>
<evidence type="ECO:0000313" key="4">
    <source>
        <dbReference type="Proteomes" id="UP000287330"/>
    </source>
</evidence>
<evidence type="ECO:0000256" key="1">
    <source>
        <dbReference type="SAM" id="SignalP"/>
    </source>
</evidence>
<evidence type="ECO:0000259" key="2">
    <source>
        <dbReference type="PROSITE" id="PS50093"/>
    </source>
</evidence>
<dbReference type="CDD" id="cd00146">
    <property type="entry name" value="PKD"/>
    <property type="match status" value="1"/>
</dbReference>